<dbReference type="Proteomes" id="UP001642464">
    <property type="component" value="Unassembled WGS sequence"/>
</dbReference>
<reference evidence="1 2" key="1">
    <citation type="submission" date="2024-02" db="EMBL/GenBank/DDBJ databases">
        <authorList>
            <person name="Chen Y."/>
            <person name="Shah S."/>
            <person name="Dougan E. K."/>
            <person name="Thang M."/>
            <person name="Chan C."/>
        </authorList>
    </citation>
    <scope>NUCLEOTIDE SEQUENCE [LARGE SCALE GENOMIC DNA]</scope>
</reference>
<dbReference type="GO" id="GO:0034220">
    <property type="term" value="P:monoatomic ion transmembrane transport"/>
    <property type="evidence" value="ECO:0007669"/>
    <property type="project" value="UniProtKB-KW"/>
</dbReference>
<name>A0ABP0JHY3_9DINO</name>
<dbReference type="Gene3D" id="1.20.120.350">
    <property type="entry name" value="Voltage-gated potassium channels. Chain C"/>
    <property type="match status" value="1"/>
</dbReference>
<dbReference type="InterPro" id="IPR043203">
    <property type="entry name" value="VGCC_Ca_Na"/>
</dbReference>
<accession>A0ABP0JHY3</accession>
<dbReference type="PANTHER" id="PTHR10037:SF62">
    <property type="entry name" value="SODIUM CHANNEL PROTEIN 60E"/>
    <property type="match status" value="1"/>
</dbReference>
<evidence type="ECO:0000313" key="1">
    <source>
        <dbReference type="EMBL" id="CAK9014022.1"/>
    </source>
</evidence>
<sequence length="612" mass="68987">MGLEEKLHDVEPRMDAVLQLARQCGHQQRLLKLNSSRQDELLAELEDMLVSVNERVSAVVAAANVLHQQHLDDGSKTISEASPGAPHPKLKRGNSALSSSKASFGCRSEDLSKAEGSSDREALFSAKKALNGMTGQIYDTIYTPSLYARSRAQKSKNPFVRGSLNIVGDMLYKFETLREPERTGWLAGLVFSRWFQMLSVTVILVNSVTIALSADYEIQHLGLEANEVQQNVELVLALFYVVELILKLMVNRFYFFVNEDALWNSFDFCLVLFSIVEYAVTIYLEMHEDSAGGGMNMGFLRMFRLCKIAKVLRVFRTLRFFTELRLMMDCVLGSFINVFWCLAMIVFVLYVFSLLIVQGLTEFLVSVPEEELPSDFDKVEAMRFFGSVSSAVITLFQATTAGIDWEDAFKLLRISGPFPSICFLTYVIIFTISVWNIVTSTFVEKAMKLAQPDLESMIHEKNIKDAKDAGDLSRLFLPFTSKNAEGEDVISLDQIRAAAELPRFRQDLTVRGVDIKNVEIFFKMLSAVNEGDVNLQTLVSACVRMKGVATSIDLQSVSFEIQMISSVMEKKFKEQDMYLQSIEHMLVRSMRDGDSSGWNVDDPSHLEVSQEH</sequence>
<comment type="caution">
    <text evidence="1">The sequence shown here is derived from an EMBL/GenBank/DDBJ whole genome shotgun (WGS) entry which is preliminary data.</text>
</comment>
<keyword evidence="2" id="KW-1185">Reference proteome</keyword>
<dbReference type="EMBL" id="CAXAMM010007380">
    <property type="protein sequence ID" value="CAK9014022.1"/>
    <property type="molecule type" value="Genomic_DNA"/>
</dbReference>
<dbReference type="Gene3D" id="1.10.287.70">
    <property type="match status" value="1"/>
</dbReference>
<dbReference type="SUPFAM" id="SSF81324">
    <property type="entry name" value="Voltage-gated potassium channels"/>
    <property type="match status" value="1"/>
</dbReference>
<dbReference type="PANTHER" id="PTHR10037">
    <property type="entry name" value="VOLTAGE-GATED CATION CHANNEL CALCIUM AND SODIUM"/>
    <property type="match status" value="1"/>
</dbReference>
<dbReference type="InterPro" id="IPR005821">
    <property type="entry name" value="Ion_trans_dom"/>
</dbReference>
<gene>
    <name evidence="1" type="ORF">SCF082_LOCUS12176</name>
</gene>
<keyword evidence="1" id="KW-0813">Transport</keyword>
<keyword evidence="1" id="KW-0407">Ion channel</keyword>
<organism evidence="1 2">
    <name type="scientific">Durusdinium trenchii</name>
    <dbReference type="NCBI Taxonomy" id="1381693"/>
    <lineage>
        <taxon>Eukaryota</taxon>
        <taxon>Sar</taxon>
        <taxon>Alveolata</taxon>
        <taxon>Dinophyceae</taxon>
        <taxon>Suessiales</taxon>
        <taxon>Symbiodiniaceae</taxon>
        <taxon>Durusdinium</taxon>
    </lineage>
</organism>
<evidence type="ECO:0000313" key="2">
    <source>
        <dbReference type="Proteomes" id="UP001642464"/>
    </source>
</evidence>
<dbReference type="InterPro" id="IPR027359">
    <property type="entry name" value="Volt_channel_dom_sf"/>
</dbReference>
<protein>
    <submittedName>
        <fullName evidence="1">Sodium channel protein type 4 subunit alpha A (Voltage-gated sodium channel subunit alpha Nav1.4a)</fullName>
    </submittedName>
</protein>
<dbReference type="Pfam" id="PF00520">
    <property type="entry name" value="Ion_trans"/>
    <property type="match status" value="1"/>
</dbReference>
<keyword evidence="1" id="KW-0406">Ion transport</keyword>
<proteinExistence type="predicted"/>